<evidence type="ECO:0000256" key="2">
    <source>
        <dbReference type="ARBA" id="ARBA00004236"/>
    </source>
</evidence>
<feature type="transmembrane region" description="Helical" evidence="15">
    <location>
        <begin position="12"/>
        <end position="33"/>
    </location>
</feature>
<dbReference type="InterPro" id="IPR050736">
    <property type="entry name" value="Sensor_HK_Regulatory"/>
</dbReference>
<dbReference type="Pfam" id="PF02518">
    <property type="entry name" value="HATPase_c"/>
    <property type="match status" value="1"/>
</dbReference>
<evidence type="ECO:0000256" key="12">
    <source>
        <dbReference type="ARBA" id="ARBA00023136"/>
    </source>
</evidence>
<organism evidence="19 20">
    <name type="scientific">Enterovibrio norvegicus FF-454</name>
    <dbReference type="NCBI Taxonomy" id="1185651"/>
    <lineage>
        <taxon>Bacteria</taxon>
        <taxon>Pseudomonadati</taxon>
        <taxon>Pseudomonadota</taxon>
        <taxon>Gammaproteobacteria</taxon>
        <taxon>Vibrionales</taxon>
        <taxon>Vibrionaceae</taxon>
        <taxon>Enterovibrio</taxon>
    </lineage>
</organism>
<gene>
    <name evidence="19" type="ORF">A1OK_12745</name>
</gene>
<dbReference type="Pfam" id="PF00512">
    <property type="entry name" value="HisKA"/>
    <property type="match status" value="1"/>
</dbReference>
<comment type="function">
    <text evidence="13">Putative oxygen sensor; modulates the activity of FixJ, a transcriptional activator of nitrogen fixation fixK gene. FixL probably acts as a kinase that phosphorylates FixJ.</text>
</comment>
<dbReference type="InterPro" id="IPR003594">
    <property type="entry name" value="HATPase_dom"/>
</dbReference>
<dbReference type="Gene3D" id="1.10.287.130">
    <property type="match status" value="1"/>
</dbReference>
<dbReference type="SUPFAM" id="SSF47384">
    <property type="entry name" value="Homodimeric domain of signal transducing histidine kinase"/>
    <property type="match status" value="1"/>
</dbReference>
<dbReference type="InterPro" id="IPR000014">
    <property type="entry name" value="PAS"/>
</dbReference>
<keyword evidence="20" id="KW-1185">Reference proteome</keyword>
<keyword evidence="10" id="KW-0067">ATP-binding</keyword>
<evidence type="ECO:0000256" key="8">
    <source>
        <dbReference type="ARBA" id="ARBA00022741"/>
    </source>
</evidence>
<dbReference type="FunFam" id="1.10.287.130:FF:000001">
    <property type="entry name" value="Two-component sensor histidine kinase"/>
    <property type="match status" value="1"/>
</dbReference>
<dbReference type="Gene3D" id="3.30.450.20">
    <property type="entry name" value="PAS domain"/>
    <property type="match status" value="1"/>
</dbReference>
<keyword evidence="15" id="KW-0812">Transmembrane</keyword>
<dbReference type="GO" id="GO:0006355">
    <property type="term" value="P:regulation of DNA-templated transcription"/>
    <property type="evidence" value="ECO:0007669"/>
    <property type="project" value="InterPro"/>
</dbReference>
<dbReference type="CDD" id="cd00130">
    <property type="entry name" value="PAS"/>
    <property type="match status" value="1"/>
</dbReference>
<dbReference type="PANTHER" id="PTHR43711">
    <property type="entry name" value="TWO-COMPONENT HISTIDINE KINASE"/>
    <property type="match status" value="1"/>
</dbReference>
<dbReference type="InterPro" id="IPR000700">
    <property type="entry name" value="PAS-assoc_C"/>
</dbReference>
<dbReference type="SUPFAM" id="SSF55785">
    <property type="entry name" value="PYP-like sensor domain (PAS domain)"/>
    <property type="match status" value="1"/>
</dbReference>
<proteinExistence type="predicted"/>
<dbReference type="PANTHER" id="PTHR43711:SF30">
    <property type="entry name" value="HISTIDINE KINASE"/>
    <property type="match status" value="1"/>
</dbReference>
<dbReference type="AlphaFoldDB" id="A0A1E5C395"/>
<dbReference type="SUPFAM" id="SSF55874">
    <property type="entry name" value="ATPase domain of HSP90 chaperone/DNA topoisomerase II/histidine kinase"/>
    <property type="match status" value="1"/>
</dbReference>
<dbReference type="InterPro" id="IPR003661">
    <property type="entry name" value="HisK_dim/P_dom"/>
</dbReference>
<dbReference type="Gene3D" id="3.30.565.10">
    <property type="entry name" value="Histidine kinase-like ATPase, C-terminal domain"/>
    <property type="match status" value="1"/>
</dbReference>
<dbReference type="FunFam" id="3.30.450.20:FF:000060">
    <property type="entry name" value="Sensor protein FixL"/>
    <property type="match status" value="1"/>
</dbReference>
<accession>A0A1E5C395</accession>
<feature type="domain" description="Histidine kinase" evidence="16">
    <location>
        <begin position="455"/>
        <end position="674"/>
    </location>
</feature>
<dbReference type="PROSITE" id="PS50112">
    <property type="entry name" value="PAS"/>
    <property type="match status" value="1"/>
</dbReference>
<keyword evidence="15" id="KW-1133">Transmembrane helix</keyword>
<keyword evidence="12 15" id="KW-0472">Membrane</keyword>
<sequence length="813" mass="90306">MAENRSIANRFANLNLVLLVSFFLFVVGATTVMELFRIEKQLHVELHTQAQTRLKILNQEINNQRVAVTRTAESQLSINSLIDINGSSLYFDHALEDLTQYTAIDDAQFFDYAGSLLDKSSSPPTWYSASFVRETLVTGKGDIKLHKGAFFIVEPITYFGAVQGGIIARVNLSELVSPVLENIDRYYSLKLGEKTEFTNGERHKFESTAFVVPSSDMTLSDFPISITLSEPYLYLLHKISPWLTSVSILALISLFPIVAIARRWGKKMALPIAQLSEKVEEGTYPIALSHTAIELEVLANAFNRTTEQINKAGELNLEAERQSGQSQLLAIVDTVVDSIITIDEKGYIATFNPAAEGLFGYYADEVIGKKVNMLMPQDFALQHDTFLTNYLGGKPAKIIGIGREIVAKRKDGSEFPAELSVSEMRVLGARMFTGIIRDITARKKAQSVKNEFVATVSHELRTPLTSIRGALGVVLGKFGNDLPEKSKKMLTIALRNSERLTLLINDILDIEKLDSGQLSFSFSRINLDSLIRRSIDDNDGFGRQHNVSLVYINEVNDAYVNADSGRVLQVMANLLSNAIKYSPEYGEVTITLAQQDSFYRIDVTDVGSGIPPEFHQRIFERFSQADSSDTRRVGGTGLGLSITQSIVEGHKGQIDFFSALDEGSTFYFTLPIDTAEAKRLSADHGGVVTQFNAVFQVLYVGSDDNLIRVLRGELAEIAEISCVSSFQSAILAFKQQHFELVILDNEWDEESITPFLSSMAENANPAILISETRLEKTLPTNVISCHEKSQLNIDKLKSEVRLILKKTFPKKAV</sequence>
<evidence type="ECO:0000256" key="5">
    <source>
        <dbReference type="ARBA" id="ARBA00022475"/>
    </source>
</evidence>
<evidence type="ECO:0000313" key="20">
    <source>
        <dbReference type="Proteomes" id="UP000095039"/>
    </source>
</evidence>
<keyword evidence="7" id="KW-0808">Transferase</keyword>
<dbReference type="EC" id="2.7.13.3" evidence="4"/>
<evidence type="ECO:0000256" key="9">
    <source>
        <dbReference type="ARBA" id="ARBA00022777"/>
    </source>
</evidence>
<keyword evidence="9 19" id="KW-0418">Kinase</keyword>
<dbReference type="SMART" id="SM00091">
    <property type="entry name" value="PAS"/>
    <property type="match status" value="1"/>
</dbReference>
<dbReference type="FunFam" id="3.30.565.10:FF:000023">
    <property type="entry name" value="PAS domain-containing sensor histidine kinase"/>
    <property type="match status" value="1"/>
</dbReference>
<dbReference type="NCBIfam" id="TIGR00229">
    <property type="entry name" value="sensory_box"/>
    <property type="match status" value="1"/>
</dbReference>
<keyword evidence="6" id="KW-0597">Phosphoprotein</keyword>
<evidence type="ECO:0000256" key="15">
    <source>
        <dbReference type="SAM" id="Phobius"/>
    </source>
</evidence>
<evidence type="ECO:0000256" key="6">
    <source>
        <dbReference type="ARBA" id="ARBA00022553"/>
    </source>
</evidence>
<dbReference type="SMART" id="SM00387">
    <property type="entry name" value="HATPase_c"/>
    <property type="match status" value="1"/>
</dbReference>
<feature type="domain" description="PAC" evidence="18">
    <location>
        <begin position="401"/>
        <end position="451"/>
    </location>
</feature>
<dbReference type="InterPro" id="IPR005467">
    <property type="entry name" value="His_kinase_dom"/>
</dbReference>
<dbReference type="CDD" id="cd00082">
    <property type="entry name" value="HisKA"/>
    <property type="match status" value="1"/>
</dbReference>
<dbReference type="GO" id="GO:0005886">
    <property type="term" value="C:plasma membrane"/>
    <property type="evidence" value="ECO:0007669"/>
    <property type="project" value="UniProtKB-SubCell"/>
</dbReference>
<comment type="subcellular location">
    <subcellularLocation>
        <location evidence="2">Cell membrane</location>
    </subcellularLocation>
    <subcellularLocation>
        <location evidence="3">Membrane raft</location>
        <topology evidence="3">Multi-pass membrane protein</topology>
    </subcellularLocation>
</comment>
<comment type="catalytic activity">
    <reaction evidence="1">
        <text>ATP + protein L-histidine = ADP + protein N-phospho-L-histidine.</text>
        <dbReference type="EC" id="2.7.13.3"/>
    </reaction>
</comment>
<dbReference type="EMBL" id="AJWN02000073">
    <property type="protein sequence ID" value="OEE59951.1"/>
    <property type="molecule type" value="Genomic_DNA"/>
</dbReference>
<dbReference type="PROSITE" id="PS50113">
    <property type="entry name" value="PAC"/>
    <property type="match status" value="1"/>
</dbReference>
<protein>
    <recommendedName>
        <fullName evidence="14">Sensor protein FixL</fullName>
        <ecNumber evidence="4">2.7.13.3</ecNumber>
    </recommendedName>
</protein>
<evidence type="ECO:0000256" key="1">
    <source>
        <dbReference type="ARBA" id="ARBA00000085"/>
    </source>
</evidence>
<dbReference type="InterPro" id="IPR035965">
    <property type="entry name" value="PAS-like_dom_sf"/>
</dbReference>
<keyword evidence="5" id="KW-1003">Cell membrane</keyword>
<reference evidence="19 20" key="1">
    <citation type="journal article" date="2012" name="Science">
        <title>Ecological populations of bacteria act as socially cohesive units of antibiotic production and resistance.</title>
        <authorList>
            <person name="Cordero O.X."/>
            <person name="Wildschutte H."/>
            <person name="Kirkup B."/>
            <person name="Proehl S."/>
            <person name="Ngo L."/>
            <person name="Hussain F."/>
            <person name="Le Roux F."/>
            <person name="Mincer T."/>
            <person name="Polz M.F."/>
        </authorList>
    </citation>
    <scope>NUCLEOTIDE SEQUENCE [LARGE SCALE GENOMIC DNA]</scope>
    <source>
        <strain evidence="19 20">FF-454</strain>
    </source>
</reference>
<evidence type="ECO:0000256" key="13">
    <source>
        <dbReference type="ARBA" id="ARBA00059827"/>
    </source>
</evidence>
<evidence type="ECO:0000256" key="11">
    <source>
        <dbReference type="ARBA" id="ARBA00023012"/>
    </source>
</evidence>
<dbReference type="Proteomes" id="UP000095039">
    <property type="component" value="Unassembled WGS sequence"/>
</dbReference>
<dbReference type="PRINTS" id="PR00344">
    <property type="entry name" value="BCTRLSENSOR"/>
</dbReference>
<dbReference type="InterPro" id="IPR013767">
    <property type="entry name" value="PAS_fold"/>
</dbReference>
<dbReference type="InterPro" id="IPR036890">
    <property type="entry name" value="HATPase_C_sf"/>
</dbReference>
<evidence type="ECO:0000259" key="17">
    <source>
        <dbReference type="PROSITE" id="PS50112"/>
    </source>
</evidence>
<dbReference type="RefSeq" id="WP_016959759.1">
    <property type="nucleotide sequence ID" value="NZ_AJWN02000073.1"/>
</dbReference>
<evidence type="ECO:0000256" key="14">
    <source>
        <dbReference type="ARBA" id="ARBA00070616"/>
    </source>
</evidence>
<keyword evidence="11" id="KW-0902">Two-component regulatory system</keyword>
<evidence type="ECO:0000256" key="3">
    <source>
        <dbReference type="ARBA" id="ARBA00004314"/>
    </source>
</evidence>
<dbReference type="SMART" id="SM00388">
    <property type="entry name" value="HisKA"/>
    <property type="match status" value="1"/>
</dbReference>
<evidence type="ECO:0000256" key="7">
    <source>
        <dbReference type="ARBA" id="ARBA00022679"/>
    </source>
</evidence>
<dbReference type="GO" id="GO:0045121">
    <property type="term" value="C:membrane raft"/>
    <property type="evidence" value="ECO:0007669"/>
    <property type="project" value="UniProtKB-SubCell"/>
</dbReference>
<feature type="domain" description="PAS" evidence="17">
    <location>
        <begin position="324"/>
        <end position="394"/>
    </location>
</feature>
<dbReference type="InterPro" id="IPR004358">
    <property type="entry name" value="Sig_transdc_His_kin-like_C"/>
</dbReference>
<evidence type="ECO:0000259" key="18">
    <source>
        <dbReference type="PROSITE" id="PS50113"/>
    </source>
</evidence>
<comment type="caution">
    <text evidence="19">The sequence shown here is derived from an EMBL/GenBank/DDBJ whole genome shotgun (WGS) entry which is preliminary data.</text>
</comment>
<evidence type="ECO:0000256" key="4">
    <source>
        <dbReference type="ARBA" id="ARBA00012438"/>
    </source>
</evidence>
<dbReference type="GO" id="GO:0005524">
    <property type="term" value="F:ATP binding"/>
    <property type="evidence" value="ECO:0007669"/>
    <property type="project" value="UniProtKB-KW"/>
</dbReference>
<dbReference type="InterPro" id="IPR036097">
    <property type="entry name" value="HisK_dim/P_sf"/>
</dbReference>
<dbReference type="PROSITE" id="PS50109">
    <property type="entry name" value="HIS_KIN"/>
    <property type="match status" value="1"/>
</dbReference>
<name>A0A1E5C395_9GAMM</name>
<keyword evidence="8" id="KW-0547">Nucleotide-binding</keyword>
<dbReference type="Pfam" id="PF00989">
    <property type="entry name" value="PAS"/>
    <property type="match status" value="1"/>
</dbReference>
<evidence type="ECO:0000259" key="16">
    <source>
        <dbReference type="PROSITE" id="PS50109"/>
    </source>
</evidence>
<dbReference type="CDD" id="cd16922">
    <property type="entry name" value="HATPase_EvgS-ArcB-TorS-like"/>
    <property type="match status" value="1"/>
</dbReference>
<dbReference type="GO" id="GO:0000155">
    <property type="term" value="F:phosphorelay sensor kinase activity"/>
    <property type="evidence" value="ECO:0007669"/>
    <property type="project" value="InterPro"/>
</dbReference>
<evidence type="ECO:0000256" key="10">
    <source>
        <dbReference type="ARBA" id="ARBA00022840"/>
    </source>
</evidence>
<evidence type="ECO:0000313" key="19">
    <source>
        <dbReference type="EMBL" id="OEE59951.1"/>
    </source>
</evidence>